<dbReference type="PANTHER" id="PTHR22749:SF6">
    <property type="entry name" value="RIBOFLAVIN KINASE"/>
    <property type="match status" value="1"/>
</dbReference>
<evidence type="ECO:0000256" key="8">
    <source>
        <dbReference type="ARBA" id="ARBA00022777"/>
    </source>
</evidence>
<name>A0ABY0V6L7_9ACTO</name>
<keyword evidence="10 14" id="KW-0067">ATP-binding</keyword>
<dbReference type="SUPFAM" id="SSF52374">
    <property type="entry name" value="Nucleotidylyl transferase"/>
    <property type="match status" value="1"/>
</dbReference>
<protein>
    <recommendedName>
        <fullName evidence="14">Riboflavin biosynthesis protein</fullName>
    </recommendedName>
    <domain>
        <recommendedName>
            <fullName evidence="14">Riboflavin kinase</fullName>
            <ecNumber evidence="14">2.7.1.26</ecNumber>
        </recommendedName>
        <alternativeName>
            <fullName evidence="14">Flavokinase</fullName>
        </alternativeName>
    </domain>
    <domain>
        <recommendedName>
            <fullName evidence="14">FMN adenylyltransferase</fullName>
            <ecNumber evidence="14">2.7.7.2</ecNumber>
        </recommendedName>
        <alternativeName>
            <fullName evidence="14">FAD pyrophosphorylase</fullName>
        </alternativeName>
        <alternativeName>
            <fullName evidence="14">FAD synthase</fullName>
        </alternativeName>
    </domain>
</protein>
<dbReference type="InterPro" id="IPR014729">
    <property type="entry name" value="Rossmann-like_a/b/a_fold"/>
</dbReference>
<dbReference type="SMART" id="SM00904">
    <property type="entry name" value="Flavokinase"/>
    <property type="match status" value="1"/>
</dbReference>
<evidence type="ECO:0000256" key="11">
    <source>
        <dbReference type="ARBA" id="ARBA00023268"/>
    </source>
</evidence>
<feature type="domain" description="Riboflavin kinase" evidence="15">
    <location>
        <begin position="183"/>
        <end position="314"/>
    </location>
</feature>
<dbReference type="InterPro" id="IPR023468">
    <property type="entry name" value="Riboflavin_kinase"/>
</dbReference>
<dbReference type="GO" id="GO:0016779">
    <property type="term" value="F:nucleotidyltransferase activity"/>
    <property type="evidence" value="ECO:0007669"/>
    <property type="project" value="UniProtKB-KW"/>
</dbReference>
<proteinExistence type="inferred from homology"/>
<dbReference type="Proteomes" id="UP000198976">
    <property type="component" value="Chromosome I"/>
</dbReference>
<dbReference type="Pfam" id="PF01687">
    <property type="entry name" value="Flavokinase"/>
    <property type="match status" value="1"/>
</dbReference>
<dbReference type="PANTHER" id="PTHR22749">
    <property type="entry name" value="RIBOFLAVIN KINASE/FMN ADENYLYLTRANSFERASE"/>
    <property type="match status" value="1"/>
</dbReference>
<dbReference type="NCBIfam" id="NF004160">
    <property type="entry name" value="PRK05627.1-3"/>
    <property type="match status" value="1"/>
</dbReference>
<dbReference type="SUPFAM" id="SSF82114">
    <property type="entry name" value="Riboflavin kinase-like"/>
    <property type="match status" value="1"/>
</dbReference>
<keyword evidence="8 14" id="KW-0418">Kinase</keyword>
<dbReference type="Pfam" id="PF06574">
    <property type="entry name" value="FAD_syn"/>
    <property type="match status" value="1"/>
</dbReference>
<comment type="catalytic activity">
    <reaction evidence="13 14">
        <text>FMN + ATP + H(+) = FAD + diphosphate</text>
        <dbReference type="Rhea" id="RHEA:17237"/>
        <dbReference type="ChEBI" id="CHEBI:15378"/>
        <dbReference type="ChEBI" id="CHEBI:30616"/>
        <dbReference type="ChEBI" id="CHEBI:33019"/>
        <dbReference type="ChEBI" id="CHEBI:57692"/>
        <dbReference type="ChEBI" id="CHEBI:58210"/>
        <dbReference type="EC" id="2.7.7.2"/>
    </reaction>
</comment>
<evidence type="ECO:0000256" key="2">
    <source>
        <dbReference type="ARBA" id="ARBA00005201"/>
    </source>
</evidence>
<dbReference type="EMBL" id="LT629792">
    <property type="protein sequence ID" value="SDT90720.1"/>
    <property type="molecule type" value="Genomic_DNA"/>
</dbReference>
<dbReference type="InterPro" id="IPR002606">
    <property type="entry name" value="Riboflavin_kinase_bac"/>
</dbReference>
<evidence type="ECO:0000256" key="3">
    <source>
        <dbReference type="ARBA" id="ARBA00022630"/>
    </source>
</evidence>
<comment type="catalytic activity">
    <reaction evidence="12 14">
        <text>riboflavin + ATP = FMN + ADP + H(+)</text>
        <dbReference type="Rhea" id="RHEA:14357"/>
        <dbReference type="ChEBI" id="CHEBI:15378"/>
        <dbReference type="ChEBI" id="CHEBI:30616"/>
        <dbReference type="ChEBI" id="CHEBI:57986"/>
        <dbReference type="ChEBI" id="CHEBI:58210"/>
        <dbReference type="ChEBI" id="CHEBI:456216"/>
        <dbReference type="EC" id="2.7.1.26"/>
    </reaction>
</comment>
<dbReference type="InterPro" id="IPR015864">
    <property type="entry name" value="FAD_synthase"/>
</dbReference>
<evidence type="ECO:0000256" key="4">
    <source>
        <dbReference type="ARBA" id="ARBA00022643"/>
    </source>
</evidence>
<comment type="pathway">
    <text evidence="1 14">Cofactor biosynthesis; FAD biosynthesis; FAD from FMN: step 1/1.</text>
</comment>
<dbReference type="PIRSF" id="PIRSF004491">
    <property type="entry name" value="FAD_Synth"/>
    <property type="match status" value="1"/>
</dbReference>
<keyword evidence="4 14" id="KW-0288">FMN</keyword>
<dbReference type="EC" id="2.7.1.26" evidence="14"/>
<keyword evidence="9 14" id="KW-0274">FAD</keyword>
<dbReference type="Gene3D" id="3.40.50.620">
    <property type="entry name" value="HUPs"/>
    <property type="match status" value="1"/>
</dbReference>
<dbReference type="NCBIfam" id="TIGR00083">
    <property type="entry name" value="ribF"/>
    <property type="match status" value="1"/>
</dbReference>
<keyword evidence="11" id="KW-0511">Multifunctional enzyme</keyword>
<evidence type="ECO:0000256" key="14">
    <source>
        <dbReference type="PIRNR" id="PIRNR004491"/>
    </source>
</evidence>
<dbReference type="Gene3D" id="2.40.30.30">
    <property type="entry name" value="Riboflavin kinase-like"/>
    <property type="match status" value="1"/>
</dbReference>
<organism evidence="16 17">
    <name type="scientific">Schaalia radingae</name>
    <dbReference type="NCBI Taxonomy" id="131110"/>
    <lineage>
        <taxon>Bacteria</taxon>
        <taxon>Bacillati</taxon>
        <taxon>Actinomycetota</taxon>
        <taxon>Actinomycetes</taxon>
        <taxon>Actinomycetales</taxon>
        <taxon>Actinomycetaceae</taxon>
        <taxon>Schaalia</taxon>
    </lineage>
</organism>
<dbReference type="RefSeq" id="WP_058236427.1">
    <property type="nucleotide sequence ID" value="NZ_LT629792.1"/>
</dbReference>
<keyword evidence="3 14" id="KW-0285">Flavoprotein</keyword>
<keyword evidence="5 14" id="KW-0808">Transferase</keyword>
<evidence type="ECO:0000256" key="5">
    <source>
        <dbReference type="ARBA" id="ARBA00022679"/>
    </source>
</evidence>
<gene>
    <name evidence="16" type="ORF">SAMN04489714_0775</name>
</gene>
<evidence type="ECO:0000313" key="16">
    <source>
        <dbReference type="EMBL" id="SDT90720.1"/>
    </source>
</evidence>
<evidence type="ECO:0000256" key="12">
    <source>
        <dbReference type="ARBA" id="ARBA00047880"/>
    </source>
</evidence>
<dbReference type="GO" id="GO:0016301">
    <property type="term" value="F:kinase activity"/>
    <property type="evidence" value="ECO:0007669"/>
    <property type="project" value="UniProtKB-KW"/>
</dbReference>
<keyword evidence="17" id="KW-1185">Reference proteome</keyword>
<evidence type="ECO:0000256" key="10">
    <source>
        <dbReference type="ARBA" id="ARBA00022840"/>
    </source>
</evidence>
<evidence type="ECO:0000256" key="13">
    <source>
        <dbReference type="ARBA" id="ARBA00049494"/>
    </source>
</evidence>
<evidence type="ECO:0000313" key="17">
    <source>
        <dbReference type="Proteomes" id="UP000198976"/>
    </source>
</evidence>
<dbReference type="EC" id="2.7.7.2" evidence="14"/>
<dbReference type="InterPro" id="IPR015865">
    <property type="entry name" value="Riboflavin_kinase_bac/euk"/>
</dbReference>
<accession>A0ABY0V6L7</accession>
<dbReference type="InterPro" id="IPR023465">
    <property type="entry name" value="Riboflavin_kinase_dom_sf"/>
</dbReference>
<keyword evidence="6 14" id="KW-0548">Nucleotidyltransferase</keyword>
<evidence type="ECO:0000256" key="1">
    <source>
        <dbReference type="ARBA" id="ARBA00004726"/>
    </source>
</evidence>
<comment type="pathway">
    <text evidence="2 14">Cofactor biosynthesis; FMN biosynthesis; FMN from riboflavin (ATP route): step 1/1.</text>
</comment>
<sequence>MQVWTSIDQVPRDFASVVTIGNFDGMHRGHRRVISACVDRARKRGVAAVACTFDPHPRQVHQPDSHMQLISPLEDRLSAMDAAGLDHTLVIHYDRSFYSLTAREFVQLTLVEVLGAVEVVVGEDFRFGKDNAGTVETLRELGREYGFDVVMVADIISPQGRRWSSSWVRELLDEGDVAQAAYVLGRQHRVRGVVQHGFKRGRKLGFPTANLSEGIDGVVPADGVYAGWVVRSVPNTTAREFYPAAISVGTNPQFGGDKRTVEAHVLGRADLNLYGERIAVHFVERIRAMQAFDSVDALTAQMDDDLRQTALVLGIGVSGRVDPDAVTAN</sequence>
<keyword evidence="7 14" id="KW-0547">Nucleotide-binding</keyword>
<evidence type="ECO:0000256" key="9">
    <source>
        <dbReference type="ARBA" id="ARBA00022827"/>
    </source>
</evidence>
<dbReference type="CDD" id="cd02064">
    <property type="entry name" value="FAD_synthetase_N"/>
    <property type="match status" value="1"/>
</dbReference>
<evidence type="ECO:0000256" key="7">
    <source>
        <dbReference type="ARBA" id="ARBA00022741"/>
    </source>
</evidence>
<evidence type="ECO:0000259" key="15">
    <source>
        <dbReference type="SMART" id="SM00904"/>
    </source>
</evidence>
<reference evidence="16 17" key="1">
    <citation type="submission" date="2016-10" db="EMBL/GenBank/DDBJ databases">
        <authorList>
            <person name="Varghese N."/>
            <person name="Submissions S."/>
        </authorList>
    </citation>
    <scope>NUCLEOTIDE SEQUENCE [LARGE SCALE GENOMIC DNA]</scope>
    <source>
        <strain evidence="16 17">DSM 9169</strain>
    </source>
</reference>
<comment type="similarity">
    <text evidence="14">Belongs to the ribF family.</text>
</comment>
<evidence type="ECO:0000256" key="6">
    <source>
        <dbReference type="ARBA" id="ARBA00022695"/>
    </source>
</evidence>